<dbReference type="PROSITE" id="PS00551">
    <property type="entry name" value="MOLYBDOPTERIN_PROK_1"/>
    <property type="match status" value="1"/>
</dbReference>
<dbReference type="InterPro" id="IPR006311">
    <property type="entry name" value="TAT_signal"/>
</dbReference>
<dbReference type="InterPro" id="IPR019546">
    <property type="entry name" value="TAT_signal_bac_arc"/>
</dbReference>
<dbReference type="CDD" id="cd02758">
    <property type="entry name" value="MopB_Tetrathionate-Ra"/>
    <property type="match status" value="1"/>
</dbReference>
<keyword evidence="9" id="KW-0408">Iron</keyword>
<keyword evidence="4" id="KW-0004">4Fe-4S</keyword>
<dbReference type="PANTHER" id="PTHR43742:SF9">
    <property type="entry name" value="TETRATHIONATE REDUCTASE SUBUNIT A"/>
    <property type="match status" value="1"/>
</dbReference>
<dbReference type="InterPro" id="IPR006657">
    <property type="entry name" value="MoPterin_dinucl-bd_dom"/>
</dbReference>
<evidence type="ECO:0000259" key="11">
    <source>
        <dbReference type="PROSITE" id="PS51669"/>
    </source>
</evidence>
<dbReference type="Pfam" id="PF00384">
    <property type="entry name" value="Molybdopterin"/>
    <property type="match status" value="1"/>
</dbReference>
<dbReference type="PROSITE" id="PS51669">
    <property type="entry name" value="4FE4S_MOW_BIS_MGD"/>
    <property type="match status" value="1"/>
</dbReference>
<evidence type="ECO:0000313" key="12">
    <source>
        <dbReference type="EMBL" id="SCZ62764.1"/>
    </source>
</evidence>
<accession>A0A1G5QLQ1</accession>
<evidence type="ECO:0000256" key="7">
    <source>
        <dbReference type="ARBA" id="ARBA00022729"/>
    </source>
</evidence>
<dbReference type="EMBL" id="FMWD01000007">
    <property type="protein sequence ID" value="SCZ62764.1"/>
    <property type="molecule type" value="Genomic_DNA"/>
</dbReference>
<dbReference type="Gene3D" id="3.30.200.210">
    <property type="match status" value="1"/>
</dbReference>
<dbReference type="STRING" id="415747.SAMN03097708_02334"/>
<dbReference type="Gene3D" id="3.40.228.10">
    <property type="entry name" value="Dimethylsulfoxide Reductase, domain 2"/>
    <property type="match status" value="1"/>
</dbReference>
<reference evidence="12 13" key="1">
    <citation type="submission" date="2016-10" db="EMBL/GenBank/DDBJ databases">
        <authorList>
            <person name="de Groot N.N."/>
        </authorList>
    </citation>
    <scope>NUCLEOTIDE SEQUENCE [LARGE SCALE GENOMIC DNA]</scope>
    <source>
        <strain evidence="12 13">HLD2</strain>
    </source>
</reference>
<dbReference type="CDD" id="cd02780">
    <property type="entry name" value="MopB_CT_Tetrathionate_Arsenate-R"/>
    <property type="match status" value="1"/>
</dbReference>
<keyword evidence="8" id="KW-0560">Oxidoreductase</keyword>
<keyword evidence="13" id="KW-1185">Reference proteome</keyword>
<evidence type="ECO:0000256" key="6">
    <source>
        <dbReference type="ARBA" id="ARBA00022723"/>
    </source>
</evidence>
<dbReference type="SMART" id="SM00926">
    <property type="entry name" value="Molybdop_Fe4S4"/>
    <property type="match status" value="1"/>
</dbReference>
<dbReference type="RefSeq" id="WP_092997190.1">
    <property type="nucleotide sequence ID" value="NZ_FMWD01000007.1"/>
</dbReference>
<gene>
    <name evidence="12" type="ORF">SAMN03097708_02334</name>
</gene>
<dbReference type="GO" id="GO:0016491">
    <property type="term" value="F:oxidoreductase activity"/>
    <property type="evidence" value="ECO:0007669"/>
    <property type="project" value="UniProtKB-KW"/>
</dbReference>
<dbReference type="PROSITE" id="PS51318">
    <property type="entry name" value="TAT"/>
    <property type="match status" value="1"/>
</dbReference>
<dbReference type="InterPro" id="IPR037946">
    <property type="entry name" value="MopB_CT_Tetrathionate"/>
</dbReference>
<evidence type="ECO:0000256" key="1">
    <source>
        <dbReference type="ARBA" id="ARBA00001942"/>
    </source>
</evidence>
<dbReference type="GO" id="GO:0046872">
    <property type="term" value="F:metal ion binding"/>
    <property type="evidence" value="ECO:0007669"/>
    <property type="project" value="UniProtKB-KW"/>
</dbReference>
<dbReference type="SUPFAM" id="SSF50692">
    <property type="entry name" value="ADC-like"/>
    <property type="match status" value="1"/>
</dbReference>
<dbReference type="InterPro" id="IPR050612">
    <property type="entry name" value="Prok_Mopterin_Oxidored"/>
</dbReference>
<sequence length="1022" mass="111282">MSKNRRQFIKGLGAVGALAAFGLGYSHTADQFLKGFLDRTRANDPFAGNAPQPEYRVDAVTGQVRLNPAQQVSYTVCMGCTTLCGVRVRIDKANDQVLRVSGNPYHTLSADPHLPYETSVLESFAGVSRHKERGLEGRATACARGNAVLAKLDSPQRVRVPLKRIGKRGAGLWAPISFEQLVEEVVEGGDLFREGDVEGLRAIRDVETPLDPEQPELGPKSNQMVFMSAFNDGRLAFAKRFAINSFGSRNFAGHRSYCGLSMRSGYAALLDNWKAQPHLKPDFANAEFLLFIGTSPGNAGNPFKRQGHLIAKGRSRGLKYVVVDPVLTNADNIAAEDNGRWLPIRPNTDGALSMGMIRWIIEQDAYDARFLASPNPAAATKVGEASWSNATHLVIVEPGADFGRMLRGSDLGLDPKGDDDPFVVADETGKLHSHTASDRGELFYQGQARLAEGGEVAVATSLALLREAAFEHTLAEYADACGIAEAEIAGLAREFTSHGKRAAVDTHGGTMGSNGFYAAYAIVMLNALIGNLNHQGGTSAGGGRFKDVAPGPRYNLATFKGMQKPKGVGLGRNGFPYEKTTEFRRKEAVGKPYPSEAPWLPLSPNMSSEFLPAMLNGYPYSAKALILWSTNPVYGVSGMTEQVKERLADPKVVPLIVSIDPFINESNQYADYIVPDSVLYESWGWASAWGGHLAKVNSARWPVVEPRQARAADGQVMEMESFLIAVGKRMGLPGYSAGAITDSDGNEYPIERAEDWYLRAAANIAFDGTPVPDASDDEIAATGVTRLLPELKRVLKREEWRKVAYLYARGGRFEDPEAAYDDKFLRKRYPRAMQLYNEQLALARNSLTGKRYRGTPYWQPPVLADGTPLEDVYPAEVWPLRVVSTKSQLQSSHTIGVARLQQIQPTNPIGLHYDDAAKLGVKTGDRIRVVSPEGSVEGIVLVRGGIQRGVIGIEHGFGHRELGARMHRLGENPLPKAVAAGAGVNHNELGCPEPHRPGITFLTDWVVGNVARQGLPTRIEFI</sequence>
<evidence type="ECO:0000313" key="13">
    <source>
        <dbReference type="Proteomes" id="UP000199648"/>
    </source>
</evidence>
<dbReference type="Gene3D" id="2.40.40.20">
    <property type="match status" value="1"/>
</dbReference>
<dbReference type="GO" id="GO:0051539">
    <property type="term" value="F:4 iron, 4 sulfur cluster binding"/>
    <property type="evidence" value="ECO:0007669"/>
    <property type="project" value="UniProtKB-KW"/>
</dbReference>
<dbReference type="GO" id="GO:0043546">
    <property type="term" value="F:molybdopterin cofactor binding"/>
    <property type="evidence" value="ECO:0007669"/>
    <property type="project" value="InterPro"/>
</dbReference>
<dbReference type="NCBIfam" id="TIGR01409">
    <property type="entry name" value="TAT_signal_seq"/>
    <property type="match status" value="1"/>
</dbReference>
<dbReference type="InterPro" id="IPR006656">
    <property type="entry name" value="Mopterin_OxRdtase"/>
</dbReference>
<protein>
    <submittedName>
        <fullName evidence="12">Tetrathionate reductase subunit A</fullName>
    </submittedName>
</protein>
<comment type="cofactor">
    <cofactor evidence="1">
        <name>Mo-bis(molybdopterin guanine dinucleotide)</name>
        <dbReference type="ChEBI" id="CHEBI:60539"/>
    </cofactor>
</comment>
<evidence type="ECO:0000256" key="5">
    <source>
        <dbReference type="ARBA" id="ARBA00022505"/>
    </source>
</evidence>
<dbReference type="InterPro" id="IPR027467">
    <property type="entry name" value="MopterinOxRdtase_cofactor_BS"/>
</dbReference>
<evidence type="ECO:0000256" key="8">
    <source>
        <dbReference type="ARBA" id="ARBA00023002"/>
    </source>
</evidence>
<comment type="cofactor">
    <cofactor evidence="2">
        <name>[4Fe-4S] cluster</name>
        <dbReference type="ChEBI" id="CHEBI:49883"/>
    </cofactor>
</comment>
<proteinExistence type="inferred from homology"/>
<evidence type="ECO:0000256" key="10">
    <source>
        <dbReference type="ARBA" id="ARBA00023014"/>
    </source>
</evidence>
<dbReference type="SUPFAM" id="SSF53706">
    <property type="entry name" value="Formate dehydrogenase/DMSO reductase, domains 1-3"/>
    <property type="match status" value="1"/>
</dbReference>
<keyword evidence="5" id="KW-0500">Molybdenum</keyword>
<evidence type="ECO:0000256" key="4">
    <source>
        <dbReference type="ARBA" id="ARBA00022485"/>
    </source>
</evidence>
<dbReference type="AlphaFoldDB" id="A0A1G5QLQ1"/>
<evidence type="ECO:0000256" key="2">
    <source>
        <dbReference type="ARBA" id="ARBA00001966"/>
    </source>
</evidence>
<evidence type="ECO:0000256" key="9">
    <source>
        <dbReference type="ARBA" id="ARBA00023004"/>
    </source>
</evidence>
<comment type="similarity">
    <text evidence="3">Belongs to the prokaryotic molybdopterin-containing oxidoreductase family.</text>
</comment>
<dbReference type="Proteomes" id="UP000199648">
    <property type="component" value="Unassembled WGS sequence"/>
</dbReference>
<feature type="domain" description="4Fe-4S Mo/W bis-MGD-type" evidence="11">
    <location>
        <begin position="70"/>
        <end position="156"/>
    </location>
</feature>
<evidence type="ECO:0000256" key="3">
    <source>
        <dbReference type="ARBA" id="ARBA00010312"/>
    </source>
</evidence>
<keyword evidence="10" id="KW-0411">Iron-sulfur</keyword>
<keyword evidence="6" id="KW-0479">Metal-binding</keyword>
<dbReference type="Pfam" id="PF10518">
    <property type="entry name" value="TAT_signal"/>
    <property type="match status" value="1"/>
</dbReference>
<dbReference type="InterPro" id="IPR009010">
    <property type="entry name" value="Asp_de-COase-like_dom_sf"/>
</dbReference>
<name>A0A1G5QLQ1_9GAMM</name>
<dbReference type="Gene3D" id="3.40.50.740">
    <property type="match status" value="1"/>
</dbReference>
<dbReference type="Pfam" id="PF01568">
    <property type="entry name" value="Molydop_binding"/>
    <property type="match status" value="1"/>
</dbReference>
<dbReference type="PANTHER" id="PTHR43742">
    <property type="entry name" value="TRIMETHYLAMINE-N-OXIDE REDUCTASE"/>
    <property type="match status" value="1"/>
</dbReference>
<organism evidence="12 13">
    <name type="scientific">Thiohalomonas denitrificans</name>
    <dbReference type="NCBI Taxonomy" id="415747"/>
    <lineage>
        <taxon>Bacteria</taxon>
        <taxon>Pseudomonadati</taxon>
        <taxon>Pseudomonadota</taxon>
        <taxon>Gammaproteobacteria</taxon>
        <taxon>Thiohalomonadales</taxon>
        <taxon>Thiohalomonadaceae</taxon>
        <taxon>Thiohalomonas</taxon>
    </lineage>
</organism>
<dbReference type="InterPro" id="IPR006963">
    <property type="entry name" value="Mopterin_OxRdtase_4Fe-4S_dom"/>
</dbReference>
<dbReference type="OrthoDB" id="9815647at2"/>
<keyword evidence="7" id="KW-0732">Signal</keyword>
<dbReference type="InterPro" id="IPR041929">
    <property type="entry name" value="Tetrathionate-R_A_N"/>
</dbReference>